<sequence length="342" mass="39106">MVEAVSKVKSLSLPKKLDLGKRHLVKLLEELHQLLEERAALREIEEQIRISDEHYRQVEESQEEFQTTLNDDEANTAMDEWARFRQTFRKSKAKARALIDEMRAVDVVPGSIRSAEADRNIRLPQYALPKFDGKRKDAVLTAADYLIMVARELLPEQTRIKWDEITMEYELAQSDLSQFMQFLRNQAELMQQNRRKSLPVIGRKSSSVARTPQKITHLGRHVKTATHLQASASDCCLVCRGSHQASDCPVIWKATHGRRRALVRKAGLCFQCLKSGHVARECCRFGDDKTKSGNGGEPRTLRSSEMPFDTLLEKDQKMREVNPVNVNLASQNKSGRTRLQII</sequence>
<feature type="coiled-coil region" evidence="2">
    <location>
        <begin position="24"/>
        <end position="61"/>
    </location>
</feature>
<evidence type="ECO:0000313" key="5">
    <source>
        <dbReference type="EMBL" id="OUC42201.1"/>
    </source>
</evidence>
<dbReference type="Proteomes" id="UP000243006">
    <property type="component" value="Unassembled WGS sequence"/>
</dbReference>
<dbReference type="PANTHER" id="PTHR47331">
    <property type="entry name" value="PHD-TYPE DOMAIN-CONTAINING PROTEIN"/>
    <property type="match status" value="1"/>
</dbReference>
<keyword evidence="1" id="KW-0862">Zinc</keyword>
<evidence type="ECO:0000256" key="1">
    <source>
        <dbReference type="PROSITE-ProRule" id="PRU00047"/>
    </source>
</evidence>
<comment type="caution">
    <text evidence="5">The sequence shown here is derived from an EMBL/GenBank/DDBJ whole genome shotgun (WGS) entry which is preliminary data.</text>
</comment>
<dbReference type="GO" id="GO:0008270">
    <property type="term" value="F:zinc ion binding"/>
    <property type="evidence" value="ECO:0007669"/>
    <property type="project" value="UniProtKB-KW"/>
</dbReference>
<keyword evidence="1" id="KW-0479">Metal-binding</keyword>
<evidence type="ECO:0000259" key="4">
    <source>
        <dbReference type="PROSITE" id="PS50158"/>
    </source>
</evidence>
<feature type="region of interest" description="Disordered" evidence="3">
    <location>
        <begin position="289"/>
        <end position="308"/>
    </location>
</feature>
<evidence type="ECO:0000313" key="6">
    <source>
        <dbReference type="Proteomes" id="UP000243006"/>
    </source>
</evidence>
<evidence type="ECO:0000256" key="3">
    <source>
        <dbReference type="SAM" id="MobiDB-lite"/>
    </source>
</evidence>
<accession>A0A1Y3EB48</accession>
<reference evidence="5 6" key="1">
    <citation type="submission" date="2015-04" db="EMBL/GenBank/DDBJ databases">
        <title>Draft genome of the roundworm Trichinella nativa.</title>
        <authorList>
            <person name="Mitreva M."/>
        </authorList>
    </citation>
    <scope>NUCLEOTIDE SEQUENCE [LARGE SCALE GENOMIC DNA]</scope>
    <source>
        <strain evidence="5 6">ISS45</strain>
    </source>
</reference>
<protein>
    <recommendedName>
        <fullName evidence="4">CCHC-type domain-containing protein</fullName>
    </recommendedName>
</protein>
<evidence type="ECO:0000256" key="2">
    <source>
        <dbReference type="SAM" id="Coils"/>
    </source>
</evidence>
<gene>
    <name evidence="5" type="ORF">D917_10356</name>
</gene>
<dbReference type="EMBL" id="LVZM01017862">
    <property type="protein sequence ID" value="OUC42201.1"/>
    <property type="molecule type" value="Genomic_DNA"/>
</dbReference>
<dbReference type="PANTHER" id="PTHR47331:SF5">
    <property type="entry name" value="RIBONUCLEASE H"/>
    <property type="match status" value="1"/>
</dbReference>
<feature type="domain" description="CCHC-type" evidence="4">
    <location>
        <begin position="269"/>
        <end position="282"/>
    </location>
</feature>
<keyword evidence="2" id="KW-0175">Coiled coil</keyword>
<name>A0A1Y3EB48_9BILA</name>
<proteinExistence type="predicted"/>
<dbReference type="GO" id="GO:0003676">
    <property type="term" value="F:nucleic acid binding"/>
    <property type="evidence" value="ECO:0007669"/>
    <property type="project" value="InterPro"/>
</dbReference>
<organism evidence="5 6">
    <name type="scientific">Trichinella nativa</name>
    <dbReference type="NCBI Taxonomy" id="6335"/>
    <lineage>
        <taxon>Eukaryota</taxon>
        <taxon>Metazoa</taxon>
        <taxon>Ecdysozoa</taxon>
        <taxon>Nematoda</taxon>
        <taxon>Enoplea</taxon>
        <taxon>Dorylaimia</taxon>
        <taxon>Trichinellida</taxon>
        <taxon>Trichinellidae</taxon>
        <taxon>Trichinella</taxon>
    </lineage>
</organism>
<dbReference type="AlphaFoldDB" id="A0A1Y3EB48"/>
<keyword evidence="1" id="KW-0863">Zinc-finger</keyword>
<dbReference type="PROSITE" id="PS50158">
    <property type="entry name" value="ZF_CCHC"/>
    <property type="match status" value="1"/>
</dbReference>
<dbReference type="InterPro" id="IPR001878">
    <property type="entry name" value="Znf_CCHC"/>
</dbReference>